<dbReference type="RefSeq" id="WP_183049127.1">
    <property type="nucleotide sequence ID" value="NZ_CAIZBL010000046.1"/>
</dbReference>
<feature type="transmembrane region" description="Helical" evidence="1">
    <location>
        <begin position="6"/>
        <end position="22"/>
    </location>
</feature>
<sequence length="254" mass="29214">MFAFLIIPLLVSGFIIITTHPYHFYRLHRYDGQLLYMKAAKYGLWCLVWSVFIAFVIKYYLPSVHIVTQVSQSLGLGENSYQKRITGWLILLSCTSVVIAWLSGIITNWFTTFRSQMIYKLLYKKDISVEDSKELVKLRTLQDLVTEGSMDSVFFDSLIDRKSILISMSNKKVYVGIVNALGEPNEKDGPNQQISILPIMSGYREKDTLNVCFTNDYNNIEDYDTSVIIPVSQITQVSWFTIEVHDKVNNNCKS</sequence>
<proteinExistence type="predicted"/>
<protein>
    <submittedName>
        <fullName evidence="2">Uncharacterized protein</fullName>
    </submittedName>
</protein>
<keyword evidence="1" id="KW-1133">Transmembrane helix</keyword>
<accession>A0A5U6BTE9</accession>
<feature type="transmembrane region" description="Helical" evidence="1">
    <location>
        <begin position="42"/>
        <end position="61"/>
    </location>
</feature>
<evidence type="ECO:0000313" key="2">
    <source>
        <dbReference type="EMBL" id="EBT2269507.1"/>
    </source>
</evidence>
<keyword evidence="1" id="KW-0812">Transmembrane</keyword>
<comment type="caution">
    <text evidence="2">The sequence shown here is derived from an EMBL/GenBank/DDBJ whole genome shotgun (WGS) entry which is preliminary data.</text>
</comment>
<name>A0A5U6BTE9_SALER</name>
<dbReference type="EMBL" id="AAGYBI010000019">
    <property type="protein sequence ID" value="EBT2269507.1"/>
    <property type="molecule type" value="Genomic_DNA"/>
</dbReference>
<gene>
    <name evidence="2" type="ORF">CI531_13460</name>
</gene>
<reference evidence="2" key="1">
    <citation type="submission" date="2018-07" db="EMBL/GenBank/DDBJ databases">
        <authorList>
            <consortium name="PulseNet: The National Subtyping Network for Foodborne Disease Surveillance"/>
            <person name="Tarr C.L."/>
            <person name="Trees E."/>
            <person name="Katz L.S."/>
            <person name="Carleton-Romer H.A."/>
            <person name="Stroika S."/>
            <person name="Kucerova Z."/>
            <person name="Roache K.F."/>
            <person name="Sabol A.L."/>
            <person name="Besser J."/>
            <person name="Gerner-Smidt P."/>
        </authorList>
    </citation>
    <scope>NUCLEOTIDE SEQUENCE</scope>
    <source>
        <strain evidence="2">PNUSAS018280</strain>
    </source>
</reference>
<evidence type="ECO:0000256" key="1">
    <source>
        <dbReference type="SAM" id="Phobius"/>
    </source>
</evidence>
<dbReference type="AlphaFoldDB" id="A0A5U6BTE9"/>
<feature type="transmembrane region" description="Helical" evidence="1">
    <location>
        <begin position="85"/>
        <end position="110"/>
    </location>
</feature>
<organism evidence="2">
    <name type="scientific">Salmonella enterica</name>
    <name type="common">Salmonella choleraesuis</name>
    <dbReference type="NCBI Taxonomy" id="28901"/>
    <lineage>
        <taxon>Bacteria</taxon>
        <taxon>Pseudomonadati</taxon>
        <taxon>Pseudomonadota</taxon>
        <taxon>Gammaproteobacteria</taxon>
        <taxon>Enterobacterales</taxon>
        <taxon>Enterobacteriaceae</taxon>
        <taxon>Salmonella</taxon>
    </lineage>
</organism>
<keyword evidence="1" id="KW-0472">Membrane</keyword>